<evidence type="ECO:0000256" key="5">
    <source>
        <dbReference type="SAM" id="MobiDB-lite"/>
    </source>
</evidence>
<dbReference type="EMBL" id="NBYO01000001">
    <property type="protein sequence ID" value="OXT01907.1"/>
    <property type="molecule type" value="Genomic_DNA"/>
</dbReference>
<feature type="region of interest" description="Disordered" evidence="5">
    <location>
        <begin position="83"/>
        <end position="138"/>
    </location>
</feature>
<accession>A0A231V1C0</accession>
<evidence type="ECO:0000313" key="8">
    <source>
        <dbReference type="EMBL" id="OXT01907.1"/>
    </source>
</evidence>
<organism evidence="8 9">
    <name type="scientific">Notoacmeibacter marinus</name>
    <dbReference type="NCBI Taxonomy" id="1876515"/>
    <lineage>
        <taxon>Bacteria</taxon>
        <taxon>Pseudomonadati</taxon>
        <taxon>Pseudomonadota</taxon>
        <taxon>Alphaproteobacteria</taxon>
        <taxon>Hyphomicrobiales</taxon>
        <taxon>Notoacmeibacteraceae</taxon>
        <taxon>Notoacmeibacter</taxon>
    </lineage>
</organism>
<dbReference type="AlphaFoldDB" id="A0A231V1C0"/>
<evidence type="ECO:0000256" key="2">
    <source>
        <dbReference type="ARBA" id="ARBA00022692"/>
    </source>
</evidence>
<keyword evidence="9" id="KW-1185">Reference proteome</keyword>
<feature type="transmembrane region" description="Helical" evidence="6">
    <location>
        <begin position="51"/>
        <end position="71"/>
    </location>
</feature>
<evidence type="ECO:0000259" key="7">
    <source>
        <dbReference type="Pfam" id="PF06305"/>
    </source>
</evidence>
<reference evidence="9" key="1">
    <citation type="journal article" date="2017" name="Int. J. Syst. Evol. Microbiol.">
        <title>Notoacmeibacter marinus gen. nov., sp. nov., isolated from the gut of a limpet and proposal of Notoacmeibacteraceae fam. nov. in the order Rhizobiales of the class Alphaproteobacteria.</title>
        <authorList>
            <person name="Huang Z."/>
            <person name="Guo F."/>
            <person name="Lai Q."/>
        </authorList>
    </citation>
    <scope>NUCLEOTIDE SEQUENCE [LARGE SCALE GENOMIC DNA]</scope>
    <source>
        <strain evidence="9">XMTR2A4</strain>
    </source>
</reference>
<evidence type="ECO:0000256" key="6">
    <source>
        <dbReference type="SAM" id="Phobius"/>
    </source>
</evidence>
<name>A0A231V1C0_9HYPH</name>
<evidence type="ECO:0000256" key="3">
    <source>
        <dbReference type="ARBA" id="ARBA00022989"/>
    </source>
</evidence>
<evidence type="ECO:0000256" key="4">
    <source>
        <dbReference type="ARBA" id="ARBA00023136"/>
    </source>
</evidence>
<comment type="caution">
    <text evidence="8">The sequence shown here is derived from an EMBL/GenBank/DDBJ whole genome shotgun (WGS) entry which is preliminary data.</text>
</comment>
<feature type="compositionally biased region" description="Basic and acidic residues" evidence="5">
    <location>
        <begin position="85"/>
        <end position="94"/>
    </location>
</feature>
<dbReference type="GO" id="GO:0005886">
    <property type="term" value="C:plasma membrane"/>
    <property type="evidence" value="ECO:0007669"/>
    <property type="project" value="InterPro"/>
</dbReference>
<keyword evidence="2 6" id="KW-0812">Transmembrane</keyword>
<keyword evidence="4 6" id="KW-0472">Membrane</keyword>
<dbReference type="InterPro" id="IPR010445">
    <property type="entry name" value="LapA_dom"/>
</dbReference>
<dbReference type="Proteomes" id="UP000215405">
    <property type="component" value="Unassembled WGS sequence"/>
</dbReference>
<keyword evidence="3 6" id="KW-1133">Transmembrane helix</keyword>
<protein>
    <recommendedName>
        <fullName evidence="7">Lipopolysaccharide assembly protein A domain-containing protein</fullName>
    </recommendedName>
</protein>
<keyword evidence="1" id="KW-1003">Cell membrane</keyword>
<feature type="domain" description="Lipopolysaccharide assembly protein A" evidence="7">
    <location>
        <begin position="46"/>
        <end position="94"/>
    </location>
</feature>
<sequence>MMISRIITFVVLAPLAIILVALAVVNRQSVPLTLDVLQTGNEGLSVSLPLFIWLLAALILGMMIGGFVSWMRQGRYRRLARRRKQEVNRLENEKPVQTGKPYGTSDDGTWPYGRDDGADTGVTGTQLAGLPSPDANRA</sequence>
<dbReference type="Pfam" id="PF06305">
    <property type="entry name" value="LapA_dom"/>
    <property type="match status" value="1"/>
</dbReference>
<evidence type="ECO:0000256" key="1">
    <source>
        <dbReference type="ARBA" id="ARBA00022475"/>
    </source>
</evidence>
<gene>
    <name evidence="8" type="ORF">B7H23_02890</name>
</gene>
<proteinExistence type="predicted"/>
<evidence type="ECO:0000313" key="9">
    <source>
        <dbReference type="Proteomes" id="UP000215405"/>
    </source>
</evidence>